<protein>
    <submittedName>
        <fullName evidence="3">FlgO family outer membrane protein</fullName>
    </submittedName>
</protein>
<gene>
    <name evidence="3" type="ORF">ACFOHL_02700</name>
</gene>
<sequence>MMKRISMLAGILSLSACTSLPSLDNFWVKSNKDEQVEDTQVVDIVSEQSNQDQSLVNRADSRNVDAFGSMLKPSVMSHTPGAYKSIPLTKHVGHYVTNMANDLVANMEYVTERTPVAVTHFSLIDSDLKETNLLGQQMAESFVHEFHKFRMPVVEYKATQFIRVTETGDYLLSRDFLDLNNSTPIQYVLTGTMTKHQGGYIVNARMLGMESKVVVASAQSFIPYYIVDALMPSESSRQNEVLDGVRIIRGE</sequence>
<name>A0ABV7FPZ8_9ALTE</name>
<dbReference type="PROSITE" id="PS51257">
    <property type="entry name" value="PROKAR_LIPOPROTEIN"/>
    <property type="match status" value="1"/>
</dbReference>
<evidence type="ECO:0000259" key="2">
    <source>
        <dbReference type="Pfam" id="PF17680"/>
    </source>
</evidence>
<proteinExistence type="predicted"/>
<organism evidence="3 4">
    <name type="scientific">Agaribacter flavus</name>
    <dbReference type="NCBI Taxonomy" id="1902781"/>
    <lineage>
        <taxon>Bacteria</taxon>
        <taxon>Pseudomonadati</taxon>
        <taxon>Pseudomonadota</taxon>
        <taxon>Gammaproteobacteria</taxon>
        <taxon>Alteromonadales</taxon>
        <taxon>Alteromonadaceae</taxon>
        <taxon>Agaribacter</taxon>
    </lineage>
</organism>
<reference evidence="4" key="1">
    <citation type="journal article" date="2019" name="Int. J. Syst. Evol. Microbiol.">
        <title>The Global Catalogue of Microorganisms (GCM) 10K type strain sequencing project: providing services to taxonomists for standard genome sequencing and annotation.</title>
        <authorList>
            <consortium name="The Broad Institute Genomics Platform"/>
            <consortium name="The Broad Institute Genome Sequencing Center for Infectious Disease"/>
            <person name="Wu L."/>
            <person name="Ma J."/>
        </authorList>
    </citation>
    <scope>NUCLEOTIDE SEQUENCE [LARGE SCALE GENOMIC DNA]</scope>
    <source>
        <strain evidence="4">KCTC 52473</strain>
    </source>
</reference>
<dbReference type="RefSeq" id="WP_376918660.1">
    <property type="nucleotide sequence ID" value="NZ_JBHRSW010000005.1"/>
</dbReference>
<feature type="domain" description="FlgO" evidence="2">
    <location>
        <begin position="98"/>
        <end position="225"/>
    </location>
</feature>
<feature type="signal peptide" evidence="1">
    <location>
        <begin position="1"/>
        <end position="18"/>
    </location>
</feature>
<dbReference type="Proteomes" id="UP001595478">
    <property type="component" value="Unassembled WGS sequence"/>
</dbReference>
<keyword evidence="1" id="KW-0732">Signal</keyword>
<evidence type="ECO:0000313" key="4">
    <source>
        <dbReference type="Proteomes" id="UP001595478"/>
    </source>
</evidence>
<evidence type="ECO:0000313" key="3">
    <source>
        <dbReference type="EMBL" id="MFC3120521.1"/>
    </source>
</evidence>
<dbReference type="InterPro" id="IPR014549">
    <property type="entry name" value="FlgO"/>
</dbReference>
<feature type="chain" id="PRO_5046123442" evidence="1">
    <location>
        <begin position="19"/>
        <end position="251"/>
    </location>
</feature>
<comment type="caution">
    <text evidence="3">The sequence shown here is derived from an EMBL/GenBank/DDBJ whole genome shotgun (WGS) entry which is preliminary data.</text>
</comment>
<dbReference type="InterPro" id="IPR041215">
    <property type="entry name" value="FlgO_dom"/>
</dbReference>
<evidence type="ECO:0000256" key="1">
    <source>
        <dbReference type="SAM" id="SignalP"/>
    </source>
</evidence>
<keyword evidence="4" id="KW-1185">Reference proteome</keyword>
<dbReference type="Pfam" id="PF17680">
    <property type="entry name" value="FlgO"/>
    <property type="match status" value="1"/>
</dbReference>
<accession>A0ABV7FPZ8</accession>
<dbReference type="EMBL" id="JBHRSW010000005">
    <property type="protein sequence ID" value="MFC3120521.1"/>
    <property type="molecule type" value="Genomic_DNA"/>
</dbReference>
<dbReference type="PIRSF" id="PIRSF028688">
    <property type="entry name" value="UCP_imp_028688"/>
    <property type="match status" value="1"/>
</dbReference>